<evidence type="ECO:0000256" key="4">
    <source>
        <dbReference type="ARBA" id="ARBA00023125"/>
    </source>
</evidence>
<gene>
    <name evidence="7" type="ORF">H1B27_01245</name>
</gene>
<evidence type="ECO:0000256" key="2">
    <source>
        <dbReference type="ARBA" id="ARBA00009437"/>
    </source>
</evidence>
<comment type="function">
    <text evidence="1">NodD regulates the expression of the nodABCFE genes which encode other nodulation proteins. NodD is also a negative regulator of its own expression. Binds flavonoids as inducers.</text>
</comment>
<dbReference type="PANTHER" id="PTHR30537">
    <property type="entry name" value="HTH-TYPE TRANSCRIPTIONAL REGULATOR"/>
    <property type="match status" value="1"/>
</dbReference>
<dbReference type="Proteomes" id="UP001194539">
    <property type="component" value="Unassembled WGS sequence"/>
</dbReference>
<dbReference type="PANTHER" id="PTHR30537:SF5">
    <property type="entry name" value="HTH-TYPE TRANSCRIPTIONAL ACTIVATOR TTDR-RELATED"/>
    <property type="match status" value="1"/>
</dbReference>
<evidence type="ECO:0000256" key="3">
    <source>
        <dbReference type="ARBA" id="ARBA00023015"/>
    </source>
</evidence>
<organism evidence="7 8">
    <name type="scientific">Bradyrhizobium diversitatis</name>
    <dbReference type="NCBI Taxonomy" id="2755406"/>
    <lineage>
        <taxon>Bacteria</taxon>
        <taxon>Pseudomonadati</taxon>
        <taxon>Pseudomonadota</taxon>
        <taxon>Alphaproteobacteria</taxon>
        <taxon>Hyphomicrobiales</taxon>
        <taxon>Nitrobacteraceae</taxon>
        <taxon>Bradyrhizobium</taxon>
    </lineage>
</organism>
<dbReference type="PROSITE" id="PS50931">
    <property type="entry name" value="HTH_LYSR"/>
    <property type="match status" value="1"/>
</dbReference>
<dbReference type="InterPro" id="IPR058163">
    <property type="entry name" value="LysR-type_TF_proteobact-type"/>
</dbReference>
<feature type="domain" description="HTH lysR-type" evidence="6">
    <location>
        <begin position="1"/>
        <end position="58"/>
    </location>
</feature>
<evidence type="ECO:0000256" key="1">
    <source>
        <dbReference type="ARBA" id="ARBA00003502"/>
    </source>
</evidence>
<dbReference type="Pfam" id="PF03466">
    <property type="entry name" value="LysR_substrate"/>
    <property type="match status" value="1"/>
</dbReference>
<protein>
    <submittedName>
        <fullName evidence="7">LysR family transcriptional regulator</fullName>
    </submittedName>
</protein>
<proteinExistence type="inferred from homology"/>
<comment type="caution">
    <text evidence="7">The sequence shown here is derived from an EMBL/GenBank/DDBJ whole genome shotgun (WGS) entry which is preliminary data.</text>
</comment>
<dbReference type="InterPro" id="IPR036388">
    <property type="entry name" value="WH-like_DNA-bd_sf"/>
</dbReference>
<keyword evidence="8" id="KW-1185">Reference proteome</keyword>
<keyword evidence="5" id="KW-0804">Transcription</keyword>
<dbReference type="Gene3D" id="1.10.10.10">
    <property type="entry name" value="Winged helix-like DNA-binding domain superfamily/Winged helix DNA-binding domain"/>
    <property type="match status" value="1"/>
</dbReference>
<reference evidence="7 8" key="1">
    <citation type="submission" date="2020-07" db="EMBL/GenBank/DDBJ databases">
        <title>Bradyrhizobium diversity isolated from nodules of indigenous legumes of Western Australia.</title>
        <authorList>
            <person name="Klepa M.S."/>
        </authorList>
    </citation>
    <scope>NUCLEOTIDE SEQUENCE [LARGE SCALE GENOMIC DNA]</scope>
    <source>
        <strain evidence="7 8">CNPSo 4019</strain>
    </source>
</reference>
<dbReference type="EMBL" id="JACEGD010000001">
    <property type="protein sequence ID" value="MBH5384912.1"/>
    <property type="molecule type" value="Genomic_DNA"/>
</dbReference>
<keyword evidence="4" id="KW-0238">DNA-binding</keyword>
<name>A0ABS0NV85_9BRAD</name>
<evidence type="ECO:0000313" key="8">
    <source>
        <dbReference type="Proteomes" id="UP001194539"/>
    </source>
</evidence>
<dbReference type="InterPro" id="IPR036390">
    <property type="entry name" value="WH_DNA-bd_sf"/>
</dbReference>
<dbReference type="InterPro" id="IPR005119">
    <property type="entry name" value="LysR_subst-bd"/>
</dbReference>
<dbReference type="RefSeq" id="WP_197964665.1">
    <property type="nucleotide sequence ID" value="NZ_JACEGD010000001.1"/>
</dbReference>
<evidence type="ECO:0000313" key="7">
    <source>
        <dbReference type="EMBL" id="MBH5384912.1"/>
    </source>
</evidence>
<dbReference type="SUPFAM" id="SSF46785">
    <property type="entry name" value="Winged helix' DNA-binding domain"/>
    <property type="match status" value="1"/>
</dbReference>
<evidence type="ECO:0000256" key="5">
    <source>
        <dbReference type="ARBA" id="ARBA00023163"/>
    </source>
</evidence>
<dbReference type="Gene3D" id="3.40.190.290">
    <property type="match status" value="1"/>
</dbReference>
<dbReference type="Pfam" id="PF00126">
    <property type="entry name" value="HTH_1"/>
    <property type="match status" value="1"/>
</dbReference>
<dbReference type="SUPFAM" id="SSF53850">
    <property type="entry name" value="Periplasmic binding protein-like II"/>
    <property type="match status" value="1"/>
</dbReference>
<keyword evidence="3" id="KW-0805">Transcription regulation</keyword>
<sequence>MDLNALKTFIEVVRAGSFSGAARRTGMPRSSVSLRIRNLESSLGVRLFKRSTRAFALTAEGQDLYQRSEGALASLADTLADLKQVGPSHAGEIRMTLPADFPAKIVAPAISEFCAAYPKVRVNVVPTNAVLDLVSENVDVALRIGAANPQDAVVRGALDMELGFYASADYMRRHGAPASIARATRLIGPQQPELRRLFEQCLDGGVLPQFHVTVDSFTFIRELVLLGQGIGLLPGSLCRTALASGALVKAFPVSASVRLQLTYPSRADISSKVKVFAEILARHLKAAVA</sequence>
<evidence type="ECO:0000259" key="6">
    <source>
        <dbReference type="PROSITE" id="PS50931"/>
    </source>
</evidence>
<comment type="similarity">
    <text evidence="2">Belongs to the LysR transcriptional regulatory family.</text>
</comment>
<accession>A0ABS0NV85</accession>
<dbReference type="InterPro" id="IPR000847">
    <property type="entry name" value="LysR_HTH_N"/>
</dbReference>